<dbReference type="GO" id="GO:0031097">
    <property type="term" value="C:medial cortex"/>
    <property type="evidence" value="ECO:0007669"/>
    <property type="project" value="TreeGrafter"/>
</dbReference>
<dbReference type="GO" id="GO:0030479">
    <property type="term" value="C:actin cortical patch"/>
    <property type="evidence" value="ECO:0007669"/>
    <property type="project" value="TreeGrafter"/>
</dbReference>
<dbReference type="Gene3D" id="1.20.1270.60">
    <property type="entry name" value="Arfaptin homology (AH) domain/BAR domain"/>
    <property type="match status" value="1"/>
</dbReference>
<feature type="domain" description="BAR" evidence="2">
    <location>
        <begin position="153"/>
        <end position="254"/>
    </location>
</feature>
<dbReference type="EMBL" id="BSXU01004847">
    <property type="protein sequence ID" value="GMG48156.1"/>
    <property type="molecule type" value="Genomic_DNA"/>
</dbReference>
<evidence type="ECO:0000256" key="1">
    <source>
        <dbReference type="SAM" id="MobiDB-lite"/>
    </source>
</evidence>
<dbReference type="GO" id="GO:1990528">
    <property type="term" value="C:Rvs161p-Rvs167p complex"/>
    <property type="evidence" value="ECO:0007669"/>
    <property type="project" value="TreeGrafter"/>
</dbReference>
<name>A0A9W6Z3Y7_AMBMO</name>
<dbReference type="PANTHER" id="PTHR47174">
    <property type="entry name" value="BRIDGING INTEGRATOR 3"/>
    <property type="match status" value="1"/>
</dbReference>
<feature type="region of interest" description="Disordered" evidence="1">
    <location>
        <begin position="478"/>
        <end position="533"/>
    </location>
</feature>
<dbReference type="Pfam" id="PF03114">
    <property type="entry name" value="BAR"/>
    <property type="match status" value="1"/>
</dbReference>
<dbReference type="GO" id="GO:0006897">
    <property type="term" value="P:endocytosis"/>
    <property type="evidence" value="ECO:0007669"/>
    <property type="project" value="InterPro"/>
</dbReference>
<dbReference type="GO" id="GO:0097320">
    <property type="term" value="P:plasma membrane tubulation"/>
    <property type="evidence" value="ECO:0007669"/>
    <property type="project" value="TreeGrafter"/>
</dbReference>
<dbReference type="Proteomes" id="UP001165063">
    <property type="component" value="Unassembled WGS sequence"/>
</dbReference>
<organism evidence="3 4">
    <name type="scientific">Ambrosiozyma monospora</name>
    <name type="common">Yeast</name>
    <name type="synonym">Endomycopsis monosporus</name>
    <dbReference type="NCBI Taxonomy" id="43982"/>
    <lineage>
        <taxon>Eukaryota</taxon>
        <taxon>Fungi</taxon>
        <taxon>Dikarya</taxon>
        <taxon>Ascomycota</taxon>
        <taxon>Saccharomycotina</taxon>
        <taxon>Pichiomycetes</taxon>
        <taxon>Pichiales</taxon>
        <taxon>Pichiaceae</taxon>
        <taxon>Ambrosiozyma</taxon>
    </lineage>
</organism>
<reference evidence="3" key="1">
    <citation type="submission" date="2023-04" db="EMBL/GenBank/DDBJ databases">
        <title>Ambrosiozyma monospora NBRC 1965.</title>
        <authorList>
            <person name="Ichikawa N."/>
            <person name="Sato H."/>
            <person name="Tonouchi N."/>
        </authorList>
    </citation>
    <scope>NUCLEOTIDE SEQUENCE</scope>
    <source>
        <strain evidence="3">NBRC 1965</strain>
    </source>
</reference>
<dbReference type="GO" id="GO:0043332">
    <property type="term" value="C:mating projection tip"/>
    <property type="evidence" value="ECO:0007669"/>
    <property type="project" value="TreeGrafter"/>
</dbReference>
<dbReference type="SUPFAM" id="SSF103657">
    <property type="entry name" value="BAR/IMD domain-like"/>
    <property type="match status" value="1"/>
</dbReference>
<dbReference type="GO" id="GO:0051666">
    <property type="term" value="P:actin cortical patch localization"/>
    <property type="evidence" value="ECO:0007669"/>
    <property type="project" value="InterPro"/>
</dbReference>
<dbReference type="OrthoDB" id="10255128at2759"/>
<evidence type="ECO:0000259" key="2">
    <source>
        <dbReference type="Pfam" id="PF03114"/>
    </source>
</evidence>
<proteinExistence type="predicted"/>
<dbReference type="InterPro" id="IPR027267">
    <property type="entry name" value="AH/BAR_dom_sf"/>
</dbReference>
<dbReference type="InterPro" id="IPR004148">
    <property type="entry name" value="BAR_dom"/>
</dbReference>
<evidence type="ECO:0000313" key="4">
    <source>
        <dbReference type="Proteomes" id="UP001165063"/>
    </source>
</evidence>
<dbReference type="InterPro" id="IPR046982">
    <property type="entry name" value="BIN3/RVS161-like"/>
</dbReference>
<evidence type="ECO:0000313" key="3">
    <source>
        <dbReference type="EMBL" id="GMG48156.1"/>
    </source>
</evidence>
<dbReference type="GO" id="GO:0008289">
    <property type="term" value="F:lipid binding"/>
    <property type="evidence" value="ECO:0007669"/>
    <property type="project" value="TreeGrafter"/>
</dbReference>
<protein>
    <submittedName>
        <fullName evidence="3">Unnamed protein product</fullName>
    </submittedName>
</protein>
<sequence length="626" mass="71242">MSFRGVTKAIYRTPHQFFGNKSNEDELIAQWEHDIKTAVAGLEFLQSQQKKWKTTWSTLLENYLDIVDSFSLFHKPMDRLDEFFVVDENDANNMKLKKRETEPDEQVILDDNEQFTNITTHELKQSKRLFLMICSKVNSKVEVGQKKIDQHCEEMKTHLNNVLRLITKRNHKKTDYDMSHNSVQKMLGTTQPERSRLEQGKHELDETTRVYNDLNQKVKMILPQVMSTLSEFLNKLTLKAYYQNVEVYKTFVHNIHRYAVLQGLLSTKLSELTYEQLISEFHDQYIQAENGISELELLKQHKQDVKEKTVQALSSSAGTVMDTTATLSGTLYTKAVNRNQKLNFRTMSIDNPVKPYSKDGMFSGRAVNDPIKMIISDMYDKEMSELAEQEMKDADEYQSHIETPAPVPEQLNSPVCFGFPDTFQPISHSGGIQEASIHDSPIAINEEELAWMKPLSLKKSREPDNEPQFQSLDFALSSKADSADGTDASTDKSPSILSPNEAALASGATTPLNSPSPPLKKGKRQPAAASYNKRHSRLLSWTTSISVPTRSASQTEKYLKISNDEVKSRISENITKPKIFDVPVTSPSIFKEVAGRFVDPVKMESSITVNLFRQRNHFKKSSVPVV</sequence>
<feature type="compositionally biased region" description="Low complexity" evidence="1">
    <location>
        <begin position="478"/>
        <end position="493"/>
    </location>
</feature>
<accession>A0A9W6Z3Y7</accession>
<dbReference type="AlphaFoldDB" id="A0A9W6Z3Y7"/>
<dbReference type="PANTHER" id="PTHR47174:SF1">
    <property type="entry name" value="REDUCED VIABILITY UPON STARVATION PROTEIN 167"/>
    <property type="match status" value="1"/>
</dbReference>
<keyword evidence="4" id="KW-1185">Reference proteome</keyword>
<gene>
    <name evidence="3" type="ORF">Amon01_000700300</name>
</gene>
<comment type="caution">
    <text evidence="3">The sequence shown here is derived from an EMBL/GenBank/DDBJ whole genome shotgun (WGS) entry which is preliminary data.</text>
</comment>